<keyword evidence="3" id="KW-1185">Reference proteome</keyword>
<dbReference type="Proteomes" id="UP000321085">
    <property type="component" value="Unassembled WGS sequence"/>
</dbReference>
<dbReference type="CDD" id="cd07012">
    <property type="entry name" value="PBP2_Bug_TTT"/>
    <property type="match status" value="1"/>
</dbReference>
<evidence type="ECO:0000256" key="1">
    <source>
        <dbReference type="ARBA" id="ARBA00006987"/>
    </source>
</evidence>
<dbReference type="Gene3D" id="3.40.190.150">
    <property type="entry name" value="Bordetella uptake gene, domain 1"/>
    <property type="match status" value="1"/>
</dbReference>
<dbReference type="PANTHER" id="PTHR42928:SF5">
    <property type="entry name" value="BLR1237 PROTEIN"/>
    <property type="match status" value="1"/>
</dbReference>
<comment type="similarity">
    <text evidence="1">Belongs to the UPF0065 (bug) family.</text>
</comment>
<protein>
    <submittedName>
        <fullName evidence="2">ABC transporter substrate-binding protein</fullName>
    </submittedName>
</protein>
<dbReference type="PROSITE" id="PS51318">
    <property type="entry name" value="TAT"/>
    <property type="match status" value="1"/>
</dbReference>
<dbReference type="Gene3D" id="3.40.190.10">
    <property type="entry name" value="Periplasmic binding protein-like II"/>
    <property type="match status" value="1"/>
</dbReference>
<gene>
    <name evidence="2" type="ORF">MAE02_44050</name>
</gene>
<reference evidence="2 3" key="1">
    <citation type="submission" date="2019-07" db="EMBL/GenBank/DDBJ databases">
        <title>Whole genome shotgun sequence of Microvirga aerophila NBRC 106136.</title>
        <authorList>
            <person name="Hosoyama A."/>
            <person name="Uohara A."/>
            <person name="Ohji S."/>
            <person name="Ichikawa N."/>
        </authorList>
    </citation>
    <scope>NUCLEOTIDE SEQUENCE [LARGE SCALE GENOMIC DNA]</scope>
    <source>
        <strain evidence="2 3">NBRC 106136</strain>
    </source>
</reference>
<accession>A0A512BXM9</accession>
<proteinExistence type="inferred from homology"/>
<dbReference type="Pfam" id="PF03401">
    <property type="entry name" value="TctC"/>
    <property type="match status" value="1"/>
</dbReference>
<comment type="caution">
    <text evidence="2">The sequence shown here is derived from an EMBL/GenBank/DDBJ whole genome shotgun (WGS) entry which is preliminary data.</text>
</comment>
<dbReference type="PANTHER" id="PTHR42928">
    <property type="entry name" value="TRICARBOXYLATE-BINDING PROTEIN"/>
    <property type="match status" value="1"/>
</dbReference>
<evidence type="ECO:0000313" key="3">
    <source>
        <dbReference type="Proteomes" id="UP000321085"/>
    </source>
</evidence>
<dbReference type="InterPro" id="IPR005064">
    <property type="entry name" value="BUG"/>
</dbReference>
<dbReference type="RefSeq" id="WP_170285056.1">
    <property type="nucleotide sequence ID" value="NZ_BJYU01000072.1"/>
</dbReference>
<dbReference type="EMBL" id="BJYU01000072">
    <property type="protein sequence ID" value="GEO16709.1"/>
    <property type="molecule type" value="Genomic_DNA"/>
</dbReference>
<name>A0A512BXM9_9HYPH</name>
<sequence length="361" mass="39571">MTNANRRDLLKGLVAGAAVLTFMPKKGWAANWPRRPITLVIQYSEGGGTDTIIRAIARSMEKKLGVSLRAVNQPGAGGALATEFVAQKESDGNWLLGGADYNKIFRVLGYTEKAPWMEWQFMKVGRSVPAWAVAPNSRFKTLTEVVEAGRANPGTIRISNAGIGTIWHEATLVALERKTGAKFVHVPYDGGATATLAILQGEADVVGSGVHEQVEYLRSGKIRNLAVFRTEPLAVDGLAEPLRPISEFVPTATEIGLIQGVYEVAIKRDVPKEVLEALQNAVRSAVQDPDFVATLRNRVMFPEFKSGEEADKEAALFESVTSWLYVDNGMQGLKKNPKDVGIPRPEEFEKWWPPKDYKAVL</sequence>
<evidence type="ECO:0000313" key="2">
    <source>
        <dbReference type="EMBL" id="GEO16709.1"/>
    </source>
</evidence>
<dbReference type="PIRSF" id="PIRSF017082">
    <property type="entry name" value="YflP"/>
    <property type="match status" value="1"/>
</dbReference>
<dbReference type="InterPro" id="IPR042100">
    <property type="entry name" value="Bug_dom1"/>
</dbReference>
<dbReference type="InterPro" id="IPR006311">
    <property type="entry name" value="TAT_signal"/>
</dbReference>
<organism evidence="2 3">
    <name type="scientific">Microvirga aerophila</name>
    <dbReference type="NCBI Taxonomy" id="670291"/>
    <lineage>
        <taxon>Bacteria</taxon>
        <taxon>Pseudomonadati</taxon>
        <taxon>Pseudomonadota</taxon>
        <taxon>Alphaproteobacteria</taxon>
        <taxon>Hyphomicrobiales</taxon>
        <taxon>Methylobacteriaceae</taxon>
        <taxon>Microvirga</taxon>
    </lineage>
</organism>
<dbReference type="AlphaFoldDB" id="A0A512BXM9"/>